<dbReference type="VEuPathDB" id="FungiDB:GGTG_09492"/>
<organism evidence="2">
    <name type="scientific">Gaeumannomyces tritici (strain R3-111a-1)</name>
    <name type="common">Wheat and barley take-all root rot fungus</name>
    <name type="synonym">Gaeumannomyces graminis var. tritici</name>
    <dbReference type="NCBI Taxonomy" id="644352"/>
    <lineage>
        <taxon>Eukaryota</taxon>
        <taxon>Fungi</taxon>
        <taxon>Dikarya</taxon>
        <taxon>Ascomycota</taxon>
        <taxon>Pezizomycotina</taxon>
        <taxon>Sordariomycetes</taxon>
        <taxon>Sordariomycetidae</taxon>
        <taxon>Magnaporthales</taxon>
        <taxon>Magnaporthaceae</taxon>
        <taxon>Gaeumannomyces</taxon>
    </lineage>
</organism>
<feature type="compositionally biased region" description="Gly residues" evidence="1">
    <location>
        <begin position="395"/>
        <end position="405"/>
    </location>
</feature>
<feature type="compositionally biased region" description="Low complexity" evidence="1">
    <location>
        <begin position="546"/>
        <end position="559"/>
    </location>
</feature>
<evidence type="ECO:0000313" key="3">
    <source>
        <dbReference type="EnsemblFungi" id="EJT72632"/>
    </source>
</evidence>
<evidence type="ECO:0000256" key="1">
    <source>
        <dbReference type="SAM" id="MobiDB-lite"/>
    </source>
</evidence>
<feature type="compositionally biased region" description="Low complexity" evidence="1">
    <location>
        <begin position="454"/>
        <end position="469"/>
    </location>
</feature>
<reference evidence="2" key="2">
    <citation type="submission" date="2010-07" db="EMBL/GenBank/DDBJ databases">
        <authorList>
            <consortium name="The Broad Institute Genome Sequencing Platform"/>
            <consortium name="Broad Institute Genome Sequencing Center for Infectious Disease"/>
            <person name="Ma L.-J."/>
            <person name="Dead R."/>
            <person name="Young S."/>
            <person name="Zeng Q."/>
            <person name="Koehrsen M."/>
            <person name="Alvarado L."/>
            <person name="Berlin A."/>
            <person name="Chapman S.B."/>
            <person name="Chen Z."/>
            <person name="Freedman E."/>
            <person name="Gellesch M."/>
            <person name="Goldberg J."/>
            <person name="Griggs A."/>
            <person name="Gujja S."/>
            <person name="Heilman E.R."/>
            <person name="Heiman D."/>
            <person name="Hepburn T."/>
            <person name="Howarth C."/>
            <person name="Jen D."/>
            <person name="Larson L."/>
            <person name="Mehta T."/>
            <person name="Neiman D."/>
            <person name="Pearson M."/>
            <person name="Roberts A."/>
            <person name="Saif S."/>
            <person name="Shea T."/>
            <person name="Shenoy N."/>
            <person name="Sisk P."/>
            <person name="Stolte C."/>
            <person name="Sykes S."/>
            <person name="Walk T."/>
            <person name="White J."/>
            <person name="Yandava C."/>
            <person name="Haas B."/>
            <person name="Nusbaum C."/>
            <person name="Birren B."/>
        </authorList>
    </citation>
    <scope>NUCLEOTIDE SEQUENCE</scope>
    <source>
        <strain evidence="2">R3-111a-1</strain>
    </source>
</reference>
<protein>
    <submittedName>
        <fullName evidence="2 3">Uncharacterized protein</fullName>
    </submittedName>
</protein>
<feature type="region of interest" description="Disordered" evidence="1">
    <location>
        <begin position="280"/>
        <end position="604"/>
    </location>
</feature>
<feature type="region of interest" description="Disordered" evidence="1">
    <location>
        <begin position="117"/>
        <end position="175"/>
    </location>
</feature>
<reference evidence="3" key="5">
    <citation type="submission" date="2018-04" db="UniProtKB">
        <authorList>
            <consortium name="EnsemblFungi"/>
        </authorList>
    </citation>
    <scope>IDENTIFICATION</scope>
    <source>
        <strain evidence="3">R3-111a-1</strain>
    </source>
</reference>
<feature type="region of interest" description="Disordered" evidence="1">
    <location>
        <begin position="196"/>
        <end position="239"/>
    </location>
</feature>
<feature type="compositionally biased region" description="Basic and acidic residues" evidence="1">
    <location>
        <begin position="417"/>
        <end position="426"/>
    </location>
</feature>
<evidence type="ECO:0000313" key="4">
    <source>
        <dbReference type="Proteomes" id="UP000006039"/>
    </source>
</evidence>
<feature type="compositionally biased region" description="Polar residues" evidence="1">
    <location>
        <begin position="476"/>
        <end position="496"/>
    </location>
</feature>
<feature type="compositionally biased region" description="Gly residues" evidence="1">
    <location>
        <begin position="567"/>
        <end position="581"/>
    </location>
</feature>
<dbReference type="OrthoDB" id="3438628at2759"/>
<evidence type="ECO:0000313" key="2">
    <source>
        <dbReference type="EMBL" id="EJT72632.1"/>
    </source>
</evidence>
<dbReference type="GeneID" id="20349950"/>
<reference evidence="3" key="4">
    <citation type="journal article" date="2015" name="G3 (Bethesda)">
        <title>Genome sequences of three phytopathogenic species of the Magnaporthaceae family of fungi.</title>
        <authorList>
            <person name="Okagaki L.H."/>
            <person name="Nunes C.C."/>
            <person name="Sailsbery J."/>
            <person name="Clay B."/>
            <person name="Brown D."/>
            <person name="John T."/>
            <person name="Oh Y."/>
            <person name="Young N."/>
            <person name="Fitzgerald M."/>
            <person name="Haas B.J."/>
            <person name="Zeng Q."/>
            <person name="Young S."/>
            <person name="Adiconis X."/>
            <person name="Fan L."/>
            <person name="Levin J.Z."/>
            <person name="Mitchell T.K."/>
            <person name="Okubara P.A."/>
            <person name="Farman M.L."/>
            <person name="Kohn L.M."/>
            <person name="Birren B."/>
            <person name="Ma L.-J."/>
            <person name="Dean R.A."/>
        </authorList>
    </citation>
    <scope>NUCLEOTIDE SEQUENCE</scope>
    <source>
        <strain evidence="3">R3-111a-1</strain>
    </source>
</reference>
<dbReference type="Proteomes" id="UP000006039">
    <property type="component" value="Unassembled WGS sequence"/>
</dbReference>
<feature type="compositionally biased region" description="Polar residues" evidence="1">
    <location>
        <begin position="440"/>
        <end position="449"/>
    </location>
</feature>
<proteinExistence type="predicted"/>
<dbReference type="RefSeq" id="XP_009225606.1">
    <property type="nucleotide sequence ID" value="XM_009227342.1"/>
</dbReference>
<feature type="compositionally biased region" description="Polar residues" evidence="1">
    <location>
        <begin position="383"/>
        <end position="394"/>
    </location>
</feature>
<feature type="compositionally biased region" description="Polar residues" evidence="1">
    <location>
        <begin position="196"/>
        <end position="211"/>
    </location>
</feature>
<keyword evidence="4" id="KW-1185">Reference proteome</keyword>
<feature type="compositionally biased region" description="Polar residues" evidence="1">
    <location>
        <begin position="595"/>
        <end position="604"/>
    </location>
</feature>
<feature type="compositionally biased region" description="Polar residues" evidence="1">
    <location>
        <begin position="363"/>
        <end position="375"/>
    </location>
</feature>
<dbReference type="EnsemblFungi" id="EJT72632">
    <property type="protein sequence ID" value="EJT72632"/>
    <property type="gene ID" value="GGTG_09492"/>
</dbReference>
<dbReference type="HOGENOM" id="CLU_452002_0_0_1"/>
<accession>J3P7K0</accession>
<dbReference type="AlphaFoldDB" id="J3P7K0"/>
<feature type="compositionally biased region" description="Gly residues" evidence="1">
    <location>
        <begin position="324"/>
        <end position="333"/>
    </location>
</feature>
<reference evidence="4" key="1">
    <citation type="submission" date="2010-07" db="EMBL/GenBank/DDBJ databases">
        <title>The genome sequence of Gaeumannomyces graminis var. tritici strain R3-111a-1.</title>
        <authorList>
            <consortium name="The Broad Institute Genome Sequencing Platform"/>
            <person name="Ma L.-J."/>
            <person name="Dead R."/>
            <person name="Young S."/>
            <person name="Zeng Q."/>
            <person name="Koehrsen M."/>
            <person name="Alvarado L."/>
            <person name="Berlin A."/>
            <person name="Chapman S.B."/>
            <person name="Chen Z."/>
            <person name="Freedman E."/>
            <person name="Gellesch M."/>
            <person name="Goldberg J."/>
            <person name="Griggs A."/>
            <person name="Gujja S."/>
            <person name="Heilman E.R."/>
            <person name="Heiman D."/>
            <person name="Hepburn T."/>
            <person name="Howarth C."/>
            <person name="Jen D."/>
            <person name="Larson L."/>
            <person name="Mehta T."/>
            <person name="Neiman D."/>
            <person name="Pearson M."/>
            <person name="Roberts A."/>
            <person name="Saif S."/>
            <person name="Shea T."/>
            <person name="Shenoy N."/>
            <person name="Sisk P."/>
            <person name="Stolte C."/>
            <person name="Sykes S."/>
            <person name="Walk T."/>
            <person name="White J."/>
            <person name="Yandava C."/>
            <person name="Haas B."/>
            <person name="Nusbaum C."/>
            <person name="Birren B."/>
        </authorList>
    </citation>
    <scope>NUCLEOTIDE SEQUENCE [LARGE SCALE GENOMIC DNA]</scope>
    <source>
        <strain evidence="4">R3-111a-1</strain>
    </source>
</reference>
<name>J3P7K0_GAET3</name>
<reference evidence="2" key="3">
    <citation type="submission" date="2010-09" db="EMBL/GenBank/DDBJ databases">
        <title>Annotation of Gaeumannomyces graminis var. tritici R3-111a-1.</title>
        <authorList>
            <consortium name="The Broad Institute Genome Sequencing Platform"/>
            <person name="Ma L.-J."/>
            <person name="Dead R."/>
            <person name="Young S.K."/>
            <person name="Zeng Q."/>
            <person name="Gargeya S."/>
            <person name="Fitzgerald M."/>
            <person name="Haas B."/>
            <person name="Abouelleil A."/>
            <person name="Alvarado L."/>
            <person name="Arachchi H.M."/>
            <person name="Berlin A."/>
            <person name="Brown A."/>
            <person name="Chapman S.B."/>
            <person name="Chen Z."/>
            <person name="Dunbar C."/>
            <person name="Freedman E."/>
            <person name="Gearin G."/>
            <person name="Gellesch M."/>
            <person name="Goldberg J."/>
            <person name="Griggs A."/>
            <person name="Gujja S."/>
            <person name="Heiman D."/>
            <person name="Howarth C."/>
            <person name="Larson L."/>
            <person name="Lui A."/>
            <person name="MacDonald P.J.P."/>
            <person name="Mehta T."/>
            <person name="Montmayeur A."/>
            <person name="Murphy C."/>
            <person name="Neiman D."/>
            <person name="Pearson M."/>
            <person name="Priest M."/>
            <person name="Roberts A."/>
            <person name="Saif S."/>
            <person name="Shea T."/>
            <person name="Shenoy N."/>
            <person name="Sisk P."/>
            <person name="Stolte C."/>
            <person name="Sykes S."/>
            <person name="Yandava C."/>
            <person name="Wortman J."/>
            <person name="Nusbaum C."/>
            <person name="Birren B."/>
        </authorList>
    </citation>
    <scope>NUCLEOTIDE SEQUENCE</scope>
    <source>
        <strain evidence="2">R3-111a-1</strain>
    </source>
</reference>
<sequence length="604" mass="62151">MVDRRRRRERHNWSTFELNAAIALICKGKHKVRPSSNSGFAFELNKALNSQRANFHEGDMDEADIEDLLRFLLAESKPAVAYAERAAPACITRAKRMAFKRRIDFSGSEAEWVAGGRRDAVMGRPPGRGRRRAELPSLRAKGGGEGEGEGEDGGDEAGGPDGLEMGELRERGPQGPIMLNLPSLREAVGEVYHTSNPGNSHLWNTQGSNITLPPLKDQPWASYGSGGGQPSLQRREPNRATEALPSLAAAVAGNAKDGLGGRAQQGLTSRLGDGHATAAAAAGGTYPSPYMSVNTDDRISSRHNSRHSMAPSPLFQNIGVGDDVSGGGMGGSSSGRRATWGNVMSLPVGPGGYGEKSRPGPSGASTHGAQATRWTSDAMGNVMGTTSAASTGHGPSSGNGQGLWSGDGTSHVANVGGRRDQPDRLYDASTAGAHDPVVPGSNSFDTLHSAQPMARPNAAAGPSSPSLSADWGGNAQYDSGSYRNPGVTNTEAQQLQYKPDGRYGSSGATTSSRGGASAAACGIESGRSYPAAAHAAHADPPPRPPVGAAAAGPSGGNVAEASSSTAQGGGWRPVTGAGGYTAGDEQQETALPASQAVTPQPRQQ</sequence>
<dbReference type="eggNOG" id="ENOG502RNEM">
    <property type="taxonomic scope" value="Eukaryota"/>
</dbReference>
<feature type="compositionally biased region" description="Low complexity" evidence="1">
    <location>
        <begin position="502"/>
        <end position="520"/>
    </location>
</feature>
<feature type="compositionally biased region" description="Acidic residues" evidence="1">
    <location>
        <begin position="146"/>
        <end position="155"/>
    </location>
</feature>
<dbReference type="EMBL" id="GL385399">
    <property type="protein sequence ID" value="EJT72632.1"/>
    <property type="molecule type" value="Genomic_DNA"/>
</dbReference>
<gene>
    <name evidence="3" type="primary">20349950</name>
    <name evidence="2" type="ORF">GGTG_09492</name>
</gene>